<organism evidence="5 6">
    <name type="scientific">Mangrovibacterium diazotrophicum</name>
    <dbReference type="NCBI Taxonomy" id="1261403"/>
    <lineage>
        <taxon>Bacteria</taxon>
        <taxon>Pseudomonadati</taxon>
        <taxon>Bacteroidota</taxon>
        <taxon>Bacteroidia</taxon>
        <taxon>Marinilabiliales</taxon>
        <taxon>Prolixibacteraceae</taxon>
        <taxon>Mangrovibacterium</taxon>
    </lineage>
</organism>
<keyword evidence="5" id="KW-0808">Transferase</keyword>
<evidence type="ECO:0000256" key="3">
    <source>
        <dbReference type="SAM" id="MobiDB-lite"/>
    </source>
</evidence>
<dbReference type="GO" id="GO:0008168">
    <property type="term" value="F:methyltransferase activity"/>
    <property type="evidence" value="ECO:0007669"/>
    <property type="project" value="UniProtKB-KW"/>
</dbReference>
<dbReference type="RefSeq" id="WP_120272056.1">
    <property type="nucleotide sequence ID" value="NZ_RAPN01000001.1"/>
</dbReference>
<gene>
    <name evidence="5" type="ORF">BC643_1011</name>
</gene>
<evidence type="ECO:0000313" key="6">
    <source>
        <dbReference type="Proteomes" id="UP000283387"/>
    </source>
</evidence>
<name>A0A419W5H5_9BACT</name>
<keyword evidence="5" id="KW-0489">Methyltransferase</keyword>
<feature type="region of interest" description="Disordered" evidence="3">
    <location>
        <begin position="144"/>
        <end position="167"/>
    </location>
</feature>
<dbReference type="Proteomes" id="UP000283387">
    <property type="component" value="Unassembled WGS sequence"/>
</dbReference>
<dbReference type="PANTHER" id="PTHR12818">
    <property type="entry name" value="TRNA (ADENINE(37)-N6)-METHYLTRANSFERASE"/>
    <property type="match status" value="1"/>
</dbReference>
<keyword evidence="6" id="KW-1185">Reference proteome</keyword>
<evidence type="ECO:0000256" key="1">
    <source>
        <dbReference type="ARBA" id="ARBA00022691"/>
    </source>
</evidence>
<accession>A0A419W5H5</accession>
<protein>
    <submittedName>
        <fullName evidence="5">tRNA-Thr(GGU) m(6)t(6)A37 methyltransferase TsaA</fullName>
    </submittedName>
</protein>
<dbReference type="Pfam" id="PF01980">
    <property type="entry name" value="TrmO_N"/>
    <property type="match status" value="1"/>
</dbReference>
<dbReference type="PROSITE" id="PS51668">
    <property type="entry name" value="TSAA_2"/>
    <property type="match status" value="1"/>
</dbReference>
<dbReference type="GO" id="GO:0032259">
    <property type="term" value="P:methylation"/>
    <property type="evidence" value="ECO:0007669"/>
    <property type="project" value="UniProtKB-KW"/>
</dbReference>
<dbReference type="PANTHER" id="PTHR12818:SF0">
    <property type="entry name" value="TRNA (ADENINE(37)-N6)-METHYLTRANSFERASE"/>
    <property type="match status" value="1"/>
</dbReference>
<keyword evidence="1" id="KW-0949">S-adenosyl-L-methionine</keyword>
<proteinExistence type="inferred from homology"/>
<dbReference type="OrthoDB" id="9804309at2"/>
<dbReference type="NCBIfam" id="TIGR00104">
    <property type="entry name" value="tRNA_TsaA"/>
    <property type="match status" value="1"/>
</dbReference>
<dbReference type="InterPro" id="IPR040372">
    <property type="entry name" value="YaeB-like"/>
</dbReference>
<comment type="similarity">
    <text evidence="2">Belongs to the tRNA methyltransferase O family.</text>
</comment>
<dbReference type="EMBL" id="RAPN01000001">
    <property type="protein sequence ID" value="RKD90670.1"/>
    <property type="molecule type" value="Genomic_DNA"/>
</dbReference>
<dbReference type="InterPro" id="IPR023370">
    <property type="entry name" value="TrmO-like_N"/>
</dbReference>
<dbReference type="InterPro" id="IPR036413">
    <property type="entry name" value="YaeB-like_sf"/>
</dbReference>
<sequence length="167" mass="18974">MIENELNKIYFDPIGLIRTPHQSLVNMPIQPVGANGLEGFVELKPELQQGLTDLDGFSHVTLIYHLHEVKGHELMVKPFMDDKLHGIFATRSPKRPCAIGLSTVKLVKIEGNKVYFEGADMLDGTPLLDMKPFFRQTDNRPDAVSGWLDEKDERMAHSQRSDDRFTK</sequence>
<feature type="compositionally biased region" description="Basic and acidic residues" evidence="3">
    <location>
        <begin position="148"/>
        <end position="167"/>
    </location>
</feature>
<dbReference type="Gene3D" id="2.40.30.70">
    <property type="entry name" value="YaeB-like"/>
    <property type="match status" value="1"/>
</dbReference>
<dbReference type="CDD" id="cd09281">
    <property type="entry name" value="UPF0066"/>
    <property type="match status" value="1"/>
</dbReference>
<dbReference type="InterPro" id="IPR036414">
    <property type="entry name" value="YaeB_N_sf"/>
</dbReference>
<evidence type="ECO:0000256" key="2">
    <source>
        <dbReference type="ARBA" id="ARBA00033753"/>
    </source>
</evidence>
<evidence type="ECO:0000313" key="5">
    <source>
        <dbReference type="EMBL" id="RKD90670.1"/>
    </source>
</evidence>
<evidence type="ECO:0000259" key="4">
    <source>
        <dbReference type="PROSITE" id="PS51668"/>
    </source>
</evidence>
<reference evidence="5 6" key="1">
    <citation type="submission" date="2018-09" db="EMBL/GenBank/DDBJ databases">
        <title>Genomic Encyclopedia of Archaeal and Bacterial Type Strains, Phase II (KMG-II): from individual species to whole genera.</title>
        <authorList>
            <person name="Goeker M."/>
        </authorList>
    </citation>
    <scope>NUCLEOTIDE SEQUENCE [LARGE SCALE GENOMIC DNA]</scope>
    <source>
        <strain evidence="5 6">DSM 27148</strain>
    </source>
</reference>
<feature type="domain" description="TsaA-like" evidence="4">
    <location>
        <begin position="11"/>
        <end position="142"/>
    </location>
</feature>
<dbReference type="AlphaFoldDB" id="A0A419W5H5"/>
<comment type="caution">
    <text evidence="5">The sequence shown here is derived from an EMBL/GenBank/DDBJ whole genome shotgun (WGS) entry which is preliminary data.</text>
</comment>
<dbReference type="SUPFAM" id="SSF118196">
    <property type="entry name" value="YaeB-like"/>
    <property type="match status" value="1"/>
</dbReference>